<dbReference type="AlphaFoldDB" id="A0A2V4PHF7"/>
<dbReference type="EMBL" id="PYBW01000029">
    <property type="protein sequence ID" value="PYC83198.1"/>
    <property type="molecule type" value="Genomic_DNA"/>
</dbReference>
<protein>
    <submittedName>
        <fullName evidence="4">GNAT family N-acetyltransferase</fullName>
    </submittedName>
</protein>
<keyword evidence="1 4" id="KW-0808">Transferase</keyword>
<dbReference type="OrthoDB" id="3376052at2"/>
<evidence type="ECO:0000256" key="2">
    <source>
        <dbReference type="ARBA" id="ARBA00023315"/>
    </source>
</evidence>
<name>A0A2V4PHF7_9ACTN</name>
<evidence type="ECO:0000256" key="1">
    <source>
        <dbReference type="ARBA" id="ARBA00022679"/>
    </source>
</evidence>
<evidence type="ECO:0000313" key="5">
    <source>
        <dbReference type="Proteomes" id="UP000248039"/>
    </source>
</evidence>
<dbReference type="Pfam" id="PF00583">
    <property type="entry name" value="Acetyltransf_1"/>
    <property type="match status" value="1"/>
</dbReference>
<dbReference type="PANTHER" id="PTHR43877">
    <property type="entry name" value="AMINOALKYLPHOSPHONATE N-ACETYLTRANSFERASE-RELATED-RELATED"/>
    <property type="match status" value="1"/>
</dbReference>
<proteinExistence type="predicted"/>
<dbReference type="Gene3D" id="3.40.630.30">
    <property type="match status" value="1"/>
</dbReference>
<accession>A0A2V4PHF7</accession>
<dbReference type="CDD" id="cd04301">
    <property type="entry name" value="NAT_SF"/>
    <property type="match status" value="1"/>
</dbReference>
<organism evidence="4 5">
    <name type="scientific">Streptomyces tateyamensis</name>
    <dbReference type="NCBI Taxonomy" id="565073"/>
    <lineage>
        <taxon>Bacteria</taxon>
        <taxon>Bacillati</taxon>
        <taxon>Actinomycetota</taxon>
        <taxon>Actinomycetes</taxon>
        <taxon>Kitasatosporales</taxon>
        <taxon>Streptomycetaceae</taxon>
        <taxon>Streptomyces</taxon>
    </lineage>
</organism>
<dbReference type="SUPFAM" id="SSF55729">
    <property type="entry name" value="Acyl-CoA N-acyltransferases (Nat)"/>
    <property type="match status" value="1"/>
</dbReference>
<feature type="domain" description="N-acetyltransferase" evidence="3">
    <location>
        <begin position="8"/>
        <end position="147"/>
    </location>
</feature>
<dbReference type="InterPro" id="IPR050832">
    <property type="entry name" value="Bact_Acetyltransf"/>
</dbReference>
<dbReference type="PROSITE" id="PS51186">
    <property type="entry name" value="GNAT"/>
    <property type="match status" value="1"/>
</dbReference>
<keyword evidence="2" id="KW-0012">Acyltransferase</keyword>
<dbReference type="InterPro" id="IPR000182">
    <property type="entry name" value="GNAT_dom"/>
</dbReference>
<dbReference type="Proteomes" id="UP000248039">
    <property type="component" value="Unassembled WGS sequence"/>
</dbReference>
<comment type="caution">
    <text evidence="4">The sequence shown here is derived from an EMBL/GenBank/DDBJ whole genome shotgun (WGS) entry which is preliminary data.</text>
</comment>
<dbReference type="InterPro" id="IPR016181">
    <property type="entry name" value="Acyl_CoA_acyltransferase"/>
</dbReference>
<reference evidence="4 5" key="1">
    <citation type="submission" date="2018-03" db="EMBL/GenBank/DDBJ databases">
        <title>Bioinformatic expansion and discovery of thiopeptide antibiotics.</title>
        <authorList>
            <person name="Schwalen C.J."/>
            <person name="Hudson G.A."/>
            <person name="Mitchell D.A."/>
        </authorList>
    </citation>
    <scope>NUCLEOTIDE SEQUENCE [LARGE SCALE GENOMIC DNA]</scope>
    <source>
        <strain evidence="4 5">ATCC 21389</strain>
    </source>
</reference>
<keyword evidence="5" id="KW-1185">Reference proteome</keyword>
<sequence>MTKLSFAEPVGDAMLADWQHVHNVIIATDTLSLDEVRERAGRNCLEVAYLEGEPVGCTTVRPPASDSPSTATVIARVLPALRHQGFGEQLYQRALERARALGATTIETVVLASNEDGLRFAETHGFVEIDRYVLPGDTIAYVDLRLA</sequence>
<gene>
    <name evidence="4" type="ORF">C7C46_09355</name>
</gene>
<dbReference type="RefSeq" id="WP_110667699.1">
    <property type="nucleotide sequence ID" value="NZ_PYBW01000029.1"/>
</dbReference>
<evidence type="ECO:0000259" key="3">
    <source>
        <dbReference type="PROSITE" id="PS51186"/>
    </source>
</evidence>
<evidence type="ECO:0000313" key="4">
    <source>
        <dbReference type="EMBL" id="PYC83198.1"/>
    </source>
</evidence>
<dbReference type="GO" id="GO:0016747">
    <property type="term" value="F:acyltransferase activity, transferring groups other than amino-acyl groups"/>
    <property type="evidence" value="ECO:0007669"/>
    <property type="project" value="InterPro"/>
</dbReference>